<evidence type="ECO:0000256" key="6">
    <source>
        <dbReference type="ARBA" id="ARBA00023125"/>
    </source>
</evidence>
<organism evidence="9 10">
    <name type="scientific">Starmerella bacillaris</name>
    <name type="common">Yeast</name>
    <name type="synonym">Candida zemplinina</name>
    <dbReference type="NCBI Taxonomy" id="1247836"/>
    <lineage>
        <taxon>Eukaryota</taxon>
        <taxon>Fungi</taxon>
        <taxon>Dikarya</taxon>
        <taxon>Ascomycota</taxon>
        <taxon>Saccharomycotina</taxon>
        <taxon>Dipodascomycetes</taxon>
        <taxon>Dipodascales</taxon>
        <taxon>Trichomonascaceae</taxon>
        <taxon>Starmerella</taxon>
    </lineage>
</organism>
<protein>
    <submittedName>
        <fullName evidence="9">Peptide hydrolase</fullName>
    </submittedName>
</protein>
<evidence type="ECO:0000256" key="5">
    <source>
        <dbReference type="ARBA" id="ARBA00023124"/>
    </source>
</evidence>
<gene>
    <name evidence="9" type="ORF">DASB73_019610</name>
</gene>
<keyword evidence="2" id="KW-0645">Protease</keyword>
<evidence type="ECO:0000313" key="10">
    <source>
        <dbReference type="Proteomes" id="UP001362899"/>
    </source>
</evidence>
<feature type="compositionally biased region" description="Polar residues" evidence="8">
    <location>
        <begin position="58"/>
        <end position="73"/>
    </location>
</feature>
<evidence type="ECO:0000313" key="9">
    <source>
        <dbReference type="EMBL" id="GMM51003.1"/>
    </source>
</evidence>
<keyword evidence="7" id="KW-0456">Lyase</keyword>
<feature type="compositionally biased region" description="Basic and acidic residues" evidence="8">
    <location>
        <begin position="75"/>
        <end position="95"/>
    </location>
</feature>
<sequence>MCGRFAQAMCLDEILEIVESKGIEIDKNILDEHNNGVMHKSNMKGIDESDQKVHSPEHNQSSAHNWITNQIKPTSKAESKDSRDTKSARHAEAKRSLNIAPHDDVYVYVNSNGVKGFKLMNWAFLPSFKNSETTTKHTIFNTRSESISSNSPKHKFNHFFECAKHQRGIVFMQGYYEWQRDGKNIVPYYIKDKSEKLLCALAIWSNSTFSIITMPAAQDLRYIHDRMPVIIDFNKEDISKWVDDDYSSSMELIKPKIGLESYIVSSSVNKVGIEKPGMNLPIKQTDVLSFFKKRGADTIDKEINKKKTKTNQ</sequence>
<feature type="compositionally biased region" description="Basic and acidic residues" evidence="8">
    <location>
        <begin position="47"/>
        <end position="57"/>
    </location>
</feature>
<dbReference type="GO" id="GO:0016829">
    <property type="term" value="F:lyase activity"/>
    <property type="evidence" value="ECO:0007669"/>
    <property type="project" value="UniProtKB-KW"/>
</dbReference>
<keyword evidence="6" id="KW-0238">DNA-binding</keyword>
<keyword evidence="3" id="KW-0227">DNA damage</keyword>
<comment type="caution">
    <text evidence="9">The sequence shown here is derived from an EMBL/GenBank/DDBJ whole genome shotgun (WGS) entry which is preliminary data.</text>
</comment>
<accession>A0AAV5RHT0</accession>
<dbReference type="InterPro" id="IPR003738">
    <property type="entry name" value="SRAP"/>
</dbReference>
<dbReference type="GO" id="GO:0003697">
    <property type="term" value="F:single-stranded DNA binding"/>
    <property type="evidence" value="ECO:0007669"/>
    <property type="project" value="InterPro"/>
</dbReference>
<evidence type="ECO:0000256" key="7">
    <source>
        <dbReference type="ARBA" id="ARBA00023239"/>
    </source>
</evidence>
<dbReference type="Gene3D" id="3.90.1680.10">
    <property type="entry name" value="SOS response associated peptidase-like"/>
    <property type="match status" value="1"/>
</dbReference>
<evidence type="ECO:0000256" key="2">
    <source>
        <dbReference type="ARBA" id="ARBA00022670"/>
    </source>
</evidence>
<keyword evidence="4 9" id="KW-0378">Hydrolase</keyword>
<evidence type="ECO:0000256" key="3">
    <source>
        <dbReference type="ARBA" id="ARBA00022763"/>
    </source>
</evidence>
<dbReference type="Proteomes" id="UP001362899">
    <property type="component" value="Unassembled WGS sequence"/>
</dbReference>
<dbReference type="SUPFAM" id="SSF143081">
    <property type="entry name" value="BB1717-like"/>
    <property type="match status" value="1"/>
</dbReference>
<dbReference type="Pfam" id="PF02586">
    <property type="entry name" value="SRAP"/>
    <property type="match status" value="1"/>
</dbReference>
<dbReference type="GO" id="GO:0006508">
    <property type="term" value="P:proteolysis"/>
    <property type="evidence" value="ECO:0007669"/>
    <property type="project" value="UniProtKB-KW"/>
</dbReference>
<proteinExistence type="inferred from homology"/>
<dbReference type="PANTHER" id="PTHR13604">
    <property type="entry name" value="DC12-RELATED"/>
    <property type="match status" value="1"/>
</dbReference>
<dbReference type="InterPro" id="IPR036590">
    <property type="entry name" value="SRAP-like"/>
</dbReference>
<evidence type="ECO:0000256" key="4">
    <source>
        <dbReference type="ARBA" id="ARBA00022801"/>
    </source>
</evidence>
<name>A0AAV5RHT0_STABA</name>
<feature type="region of interest" description="Disordered" evidence="8">
    <location>
        <begin position="47"/>
        <end position="95"/>
    </location>
</feature>
<comment type="similarity">
    <text evidence="1">Belongs to the SOS response-associated peptidase family.</text>
</comment>
<dbReference type="PANTHER" id="PTHR13604:SF0">
    <property type="entry name" value="ABASIC SITE PROCESSING PROTEIN HMCES"/>
    <property type="match status" value="1"/>
</dbReference>
<dbReference type="EMBL" id="BTGC01000003">
    <property type="protein sequence ID" value="GMM51003.1"/>
    <property type="molecule type" value="Genomic_DNA"/>
</dbReference>
<evidence type="ECO:0000256" key="8">
    <source>
        <dbReference type="SAM" id="MobiDB-lite"/>
    </source>
</evidence>
<reference evidence="9 10" key="1">
    <citation type="journal article" date="2023" name="Elife">
        <title>Identification of key yeast species and microbe-microbe interactions impacting larval growth of Drosophila in the wild.</title>
        <authorList>
            <person name="Mure A."/>
            <person name="Sugiura Y."/>
            <person name="Maeda R."/>
            <person name="Honda K."/>
            <person name="Sakurai N."/>
            <person name="Takahashi Y."/>
            <person name="Watada M."/>
            <person name="Katoh T."/>
            <person name="Gotoh A."/>
            <person name="Gotoh Y."/>
            <person name="Taniguchi I."/>
            <person name="Nakamura K."/>
            <person name="Hayashi T."/>
            <person name="Katayama T."/>
            <person name="Uemura T."/>
            <person name="Hattori Y."/>
        </authorList>
    </citation>
    <scope>NUCLEOTIDE SEQUENCE [LARGE SCALE GENOMIC DNA]</scope>
    <source>
        <strain evidence="9 10">SB-73</strain>
    </source>
</reference>
<dbReference type="GO" id="GO:0106300">
    <property type="term" value="P:protein-DNA covalent cross-linking repair"/>
    <property type="evidence" value="ECO:0007669"/>
    <property type="project" value="InterPro"/>
</dbReference>
<dbReference type="GO" id="GO:0008233">
    <property type="term" value="F:peptidase activity"/>
    <property type="evidence" value="ECO:0007669"/>
    <property type="project" value="UniProtKB-KW"/>
</dbReference>
<evidence type="ECO:0000256" key="1">
    <source>
        <dbReference type="ARBA" id="ARBA00008136"/>
    </source>
</evidence>
<keyword evidence="5" id="KW-0190">Covalent protein-DNA linkage</keyword>
<keyword evidence="10" id="KW-1185">Reference proteome</keyword>
<dbReference type="AlphaFoldDB" id="A0AAV5RHT0"/>